<evidence type="ECO:0000259" key="5">
    <source>
        <dbReference type="Pfam" id="PF01526"/>
    </source>
</evidence>
<protein>
    <submittedName>
        <fullName evidence="7">Tn3 family transposase</fullName>
    </submittedName>
</protein>
<geneLocation type="plasmid" evidence="7 8">
    <name>unnamed2</name>
</geneLocation>
<evidence type="ECO:0000259" key="6">
    <source>
        <dbReference type="Pfam" id="PF13700"/>
    </source>
</evidence>
<dbReference type="GO" id="GO:0004803">
    <property type="term" value="F:transposase activity"/>
    <property type="evidence" value="ECO:0007669"/>
    <property type="project" value="InterPro"/>
</dbReference>
<keyword evidence="3" id="KW-0238">DNA-binding</keyword>
<dbReference type="Proteomes" id="UP001225378">
    <property type="component" value="Plasmid unnamed2"/>
</dbReference>
<evidence type="ECO:0000256" key="2">
    <source>
        <dbReference type="ARBA" id="ARBA00022578"/>
    </source>
</evidence>
<keyword evidence="2" id="KW-0815">Transposition</keyword>
<dbReference type="InterPro" id="IPR047653">
    <property type="entry name" value="Tn3-like_transpos"/>
</dbReference>
<feature type="domain" description="Tn3 transposase DDE" evidence="5">
    <location>
        <begin position="581"/>
        <end position="969"/>
    </location>
</feature>
<dbReference type="NCBIfam" id="NF033527">
    <property type="entry name" value="transpos_Tn3"/>
    <property type="match status" value="1"/>
</dbReference>
<proteinExistence type="inferred from homology"/>
<keyword evidence="7" id="KW-0614">Plasmid</keyword>
<dbReference type="InterPro" id="IPR025296">
    <property type="entry name" value="DUF4158"/>
</dbReference>
<sequence length="974" mass="112605">MTTNEGFLNQRQRYQSIKLPQDFSDEEMARDWTLSDADKKEISKYRKNSRIFIAIQLSALRLYGRFLAEVNGLSPRIVNYLNNQLGLPPSLTVPTPDREATFSEYRKNILNYLGFSKYDDEAQARLQKWLEQQALQANLPDELFLRAERYLLAERVVLPGASVLERLVISVCAETHEQLFEVLCDRLTPELRTAIDNLLVVQAGDQRSLFYLLKEYPPSASISSIQSYLERYRTLEETGIGKLEAQCVDPAFIDYLYKLAVRYNARDIKRFKEPKRYAMMACFLLETRKGLLDSLVKMHDQFIMDMLRKAKHIHEMKHREFRKRQKKAIDTVLDTTQLIIDWPDDKPLHKTDLWQQVSEKQLLESITDLHSFKRLEERGYGDILLGRYPSLRKYFAEFIQLPFAVKSGTEPLMNVINLVRQLDAGILKKIPDNAPTGFMPQELRRSYKDKDGHIKRNAWELGLAIAMKEALRSGDLYLPQSKQHVSFWGLMLDERHWQANREASYEALQQPYQDAVKSTLTLQFHQAVGKAEKCFGPDTFAEIKDGKLKLKKDDKAEIPDAVIKLQKVIDASLPPIRIEQLLMEVDQQTGFSRHFIPLQQHQSRPANFYKTLIAAMISQATNLGVVAMSASVKGVTVDMLRHVLQFYVREETNKNASAEIVNQHHQLPFSDIHGSGTLSSSDAQRFKIRADSLLASYYPRYYGYYEKAIGIYTHVSDQYAVYSTKAISCSPREALYVLDGLLENNSILKIREHTTDTHGYTEIVFALCYLLGYYFMPRIRDLKDQQLYKVDRNVNHGIFNPLLNKTADIDIVEEQWEAMIHVAQSLKERTAPAHVIVQRLTNSFPADRLSRAFTNLGRIIKTEYILRYVTDKPLRRTVQLQLNKGEYRHKLPRWVFFANQGEFTTGDYEEIMNKASCLSLVSNAILYWNTSRISDIVEGLRNQGELVDDETLAHISLLPYKHVLPNGTYFIEEE</sequence>
<organism evidence="7 8">
    <name type="scientific">Methylomarinum roseum</name>
    <dbReference type="NCBI Taxonomy" id="3067653"/>
    <lineage>
        <taxon>Bacteria</taxon>
        <taxon>Pseudomonadati</taxon>
        <taxon>Pseudomonadota</taxon>
        <taxon>Gammaproteobacteria</taxon>
        <taxon>Methylococcales</taxon>
        <taxon>Methylococcaceae</taxon>
        <taxon>Methylomarinum</taxon>
    </lineage>
</organism>
<dbReference type="InterPro" id="IPR002513">
    <property type="entry name" value="Tn3_Tnp_DDE_dom"/>
</dbReference>
<evidence type="ECO:0000256" key="3">
    <source>
        <dbReference type="ARBA" id="ARBA00023125"/>
    </source>
</evidence>
<accession>A0AAU7P0H0</accession>
<dbReference type="Pfam" id="PF01526">
    <property type="entry name" value="DDE_Tnp_Tn3"/>
    <property type="match status" value="1"/>
</dbReference>
<dbReference type="RefSeq" id="WP_349432799.1">
    <property type="nucleotide sequence ID" value="NZ_CP157744.1"/>
</dbReference>
<name>A0AAU7P0H0_9GAMM</name>
<dbReference type="GO" id="GO:0006313">
    <property type="term" value="P:DNA transposition"/>
    <property type="evidence" value="ECO:0007669"/>
    <property type="project" value="InterPro"/>
</dbReference>
<evidence type="ECO:0000256" key="4">
    <source>
        <dbReference type="ARBA" id="ARBA00023172"/>
    </source>
</evidence>
<reference evidence="7 8" key="1">
    <citation type="journal article" date="2024" name="Microbiology">
        <title>Methylomarinum rosea sp. nov., a novel halophilic methanotrophic bacterium from the hypersaline Lake Elton.</title>
        <authorList>
            <person name="Suleimanov R.Z."/>
            <person name="Oshkin I.Y."/>
            <person name="Danilova O.V."/>
            <person name="Suzina N.E."/>
            <person name="Dedysh S.N."/>
        </authorList>
    </citation>
    <scope>NUCLEOTIDE SEQUENCE [LARGE SCALE GENOMIC DNA]</scope>
    <source>
        <strain evidence="7 8">Ch1-1</strain>
        <plasmid evidence="8">unnamed2</plasmid>
    </source>
</reference>
<dbReference type="Pfam" id="PF13700">
    <property type="entry name" value="DUF4158"/>
    <property type="match status" value="1"/>
</dbReference>
<feature type="domain" description="DUF4158" evidence="6">
    <location>
        <begin position="7"/>
        <end position="171"/>
    </location>
</feature>
<evidence type="ECO:0000313" key="7">
    <source>
        <dbReference type="EMBL" id="XBS22680.1"/>
    </source>
</evidence>
<gene>
    <name evidence="7" type="ORF">Q9L42_020415</name>
</gene>
<dbReference type="AlphaFoldDB" id="A0AAU7P0H0"/>
<dbReference type="KEGG" id="mech:Q9L42_020415"/>
<evidence type="ECO:0000313" key="8">
    <source>
        <dbReference type="Proteomes" id="UP001225378"/>
    </source>
</evidence>
<dbReference type="EMBL" id="CP157744">
    <property type="protein sequence ID" value="XBS22680.1"/>
    <property type="molecule type" value="Genomic_DNA"/>
</dbReference>
<evidence type="ECO:0000256" key="1">
    <source>
        <dbReference type="ARBA" id="ARBA00009402"/>
    </source>
</evidence>
<dbReference type="GO" id="GO:0003677">
    <property type="term" value="F:DNA binding"/>
    <property type="evidence" value="ECO:0007669"/>
    <property type="project" value="UniProtKB-KW"/>
</dbReference>
<keyword evidence="4" id="KW-0233">DNA recombination</keyword>
<keyword evidence="8" id="KW-1185">Reference proteome</keyword>
<comment type="similarity">
    <text evidence="1">Belongs to the transposase 7 family.</text>
</comment>